<evidence type="ECO:0000256" key="5">
    <source>
        <dbReference type="SAM" id="MobiDB-lite"/>
    </source>
</evidence>
<sequence>MRWVKCPPKEGTLNARTPMASRGRGTGLPVFTGQRAHLPGLDPYRPGAVGRRCPARPVLHQAGPAHRGRDPGRHSGRTRRHSLRDGLRALARQRNRNAPRTQAAGHHGHPADFRRPARHRHGDCAVAGTAGVTPPHAQALRPRDPGLQAERTALAWNRTGLAVLANALLALRSGWASRDAPITILAFVLLVAAGAAVLYGAWRRRHLLNRQGVVGPPAIAISAAAVVTLIACATGIASMLVR</sequence>
<feature type="transmembrane region" description="Helical" evidence="6">
    <location>
        <begin position="214"/>
        <end position="241"/>
    </location>
</feature>
<dbReference type="Pfam" id="PF02656">
    <property type="entry name" value="DUF202"/>
    <property type="match status" value="1"/>
</dbReference>
<evidence type="ECO:0000256" key="6">
    <source>
        <dbReference type="SAM" id="Phobius"/>
    </source>
</evidence>
<feature type="domain" description="DUF202" evidence="7">
    <location>
        <begin position="144"/>
        <end position="206"/>
    </location>
</feature>
<proteinExistence type="predicted"/>
<dbReference type="AlphaFoldDB" id="A0A515DBY9"/>
<evidence type="ECO:0000256" key="2">
    <source>
        <dbReference type="ARBA" id="ARBA00022692"/>
    </source>
</evidence>
<feature type="region of interest" description="Disordered" evidence="5">
    <location>
        <begin position="1"/>
        <end position="25"/>
    </location>
</feature>
<protein>
    <submittedName>
        <fullName evidence="8">DUF202 domain-containing protein</fullName>
    </submittedName>
</protein>
<reference evidence="8 9" key="1">
    <citation type="submission" date="2019-01" db="EMBL/GenBank/DDBJ databases">
        <title>Genomic insights into a novel species Rhodoferax sp.</title>
        <authorList>
            <person name="Jin L."/>
        </authorList>
    </citation>
    <scope>NUCLEOTIDE SEQUENCE [LARGE SCALE GENOMIC DNA]</scope>
    <source>
        <strain evidence="8 9">CHu59-6-5</strain>
    </source>
</reference>
<dbReference type="InterPro" id="IPR003807">
    <property type="entry name" value="DUF202"/>
</dbReference>
<keyword evidence="9" id="KW-1185">Reference proteome</keyword>
<feature type="region of interest" description="Disordered" evidence="5">
    <location>
        <begin position="96"/>
        <end position="118"/>
    </location>
</feature>
<keyword evidence="3 6" id="KW-1133">Transmembrane helix</keyword>
<evidence type="ECO:0000259" key="7">
    <source>
        <dbReference type="Pfam" id="PF02656"/>
    </source>
</evidence>
<evidence type="ECO:0000313" key="8">
    <source>
        <dbReference type="EMBL" id="QDL37927.1"/>
    </source>
</evidence>
<accession>A0A515DBY9</accession>
<evidence type="ECO:0000256" key="3">
    <source>
        <dbReference type="ARBA" id="ARBA00022989"/>
    </source>
</evidence>
<keyword evidence="4 6" id="KW-0472">Membrane</keyword>
<dbReference type="EMBL" id="CP035503">
    <property type="protein sequence ID" value="QDL37927.1"/>
    <property type="molecule type" value="Genomic_DNA"/>
</dbReference>
<organism evidence="8 9">
    <name type="scientific">Rhodoferax sediminis</name>
    <dbReference type="NCBI Taxonomy" id="2509614"/>
    <lineage>
        <taxon>Bacteria</taxon>
        <taxon>Pseudomonadati</taxon>
        <taxon>Pseudomonadota</taxon>
        <taxon>Betaproteobacteria</taxon>
        <taxon>Burkholderiales</taxon>
        <taxon>Comamonadaceae</taxon>
        <taxon>Rhodoferax</taxon>
    </lineage>
</organism>
<evidence type="ECO:0000256" key="4">
    <source>
        <dbReference type="ARBA" id="ARBA00023136"/>
    </source>
</evidence>
<name>A0A515DBY9_9BURK</name>
<dbReference type="KEGG" id="rhf:EUB48_12055"/>
<feature type="transmembrane region" description="Helical" evidence="6">
    <location>
        <begin position="182"/>
        <end position="202"/>
    </location>
</feature>
<dbReference type="OrthoDB" id="8914086at2"/>
<gene>
    <name evidence="8" type="ORF">EUB48_12055</name>
</gene>
<evidence type="ECO:0000313" key="9">
    <source>
        <dbReference type="Proteomes" id="UP000316798"/>
    </source>
</evidence>
<evidence type="ECO:0000256" key="1">
    <source>
        <dbReference type="ARBA" id="ARBA00004127"/>
    </source>
</evidence>
<dbReference type="Proteomes" id="UP000316798">
    <property type="component" value="Chromosome"/>
</dbReference>
<keyword evidence="2 6" id="KW-0812">Transmembrane</keyword>
<feature type="region of interest" description="Disordered" evidence="5">
    <location>
        <begin position="57"/>
        <end position="81"/>
    </location>
</feature>
<dbReference type="GO" id="GO:0012505">
    <property type="term" value="C:endomembrane system"/>
    <property type="evidence" value="ECO:0007669"/>
    <property type="project" value="UniProtKB-SubCell"/>
</dbReference>
<comment type="subcellular location">
    <subcellularLocation>
        <location evidence="1">Endomembrane system</location>
        <topology evidence="1">Multi-pass membrane protein</topology>
    </subcellularLocation>
</comment>